<protein>
    <submittedName>
        <fullName evidence="6">TetR/AcrR family transcriptional regulator</fullName>
    </submittedName>
</protein>
<evidence type="ECO:0000256" key="3">
    <source>
        <dbReference type="ARBA" id="ARBA00023163"/>
    </source>
</evidence>
<dbReference type="RefSeq" id="WP_275632763.1">
    <property type="nucleotide sequence ID" value="NZ_JARGYD010000003.1"/>
</dbReference>
<dbReference type="Gene3D" id="1.10.357.10">
    <property type="entry name" value="Tetracycline Repressor, domain 2"/>
    <property type="match status" value="1"/>
</dbReference>
<evidence type="ECO:0000259" key="4">
    <source>
        <dbReference type="Pfam" id="PF00440"/>
    </source>
</evidence>
<evidence type="ECO:0000259" key="5">
    <source>
        <dbReference type="Pfam" id="PF13305"/>
    </source>
</evidence>
<gene>
    <name evidence="6" type="ORF">ACFOGP_24045</name>
</gene>
<keyword evidence="2" id="KW-0238">DNA-binding</keyword>
<dbReference type="InterPro" id="IPR025996">
    <property type="entry name" value="MT1864/Rv1816-like_C"/>
</dbReference>
<comment type="caution">
    <text evidence="6">The sequence shown here is derived from an EMBL/GenBank/DDBJ whole genome shotgun (WGS) entry which is preliminary data.</text>
</comment>
<proteinExistence type="predicted"/>
<dbReference type="InterPro" id="IPR001647">
    <property type="entry name" value="HTH_TetR"/>
</dbReference>
<evidence type="ECO:0000256" key="1">
    <source>
        <dbReference type="ARBA" id="ARBA00023015"/>
    </source>
</evidence>
<dbReference type="SUPFAM" id="SSF48498">
    <property type="entry name" value="Tetracyclin repressor-like, C-terminal domain"/>
    <property type="match status" value="1"/>
</dbReference>
<dbReference type="InterPro" id="IPR050109">
    <property type="entry name" value="HTH-type_TetR-like_transc_reg"/>
</dbReference>
<organism evidence="6 7">
    <name type="scientific">Psychromarinibacter halotolerans</name>
    <dbReference type="NCBI Taxonomy" id="1775175"/>
    <lineage>
        <taxon>Bacteria</taxon>
        <taxon>Pseudomonadati</taxon>
        <taxon>Pseudomonadota</taxon>
        <taxon>Alphaproteobacteria</taxon>
        <taxon>Rhodobacterales</taxon>
        <taxon>Paracoccaceae</taxon>
        <taxon>Psychromarinibacter</taxon>
    </lineage>
</organism>
<dbReference type="SUPFAM" id="SSF46689">
    <property type="entry name" value="Homeodomain-like"/>
    <property type="match status" value="1"/>
</dbReference>
<dbReference type="Pfam" id="PF00440">
    <property type="entry name" value="TetR_N"/>
    <property type="match status" value="1"/>
</dbReference>
<dbReference type="Proteomes" id="UP001595632">
    <property type="component" value="Unassembled WGS sequence"/>
</dbReference>
<evidence type="ECO:0000256" key="2">
    <source>
        <dbReference type="ARBA" id="ARBA00023125"/>
    </source>
</evidence>
<keyword evidence="3" id="KW-0804">Transcription</keyword>
<dbReference type="PANTHER" id="PTHR30055">
    <property type="entry name" value="HTH-TYPE TRANSCRIPTIONAL REGULATOR RUTR"/>
    <property type="match status" value="1"/>
</dbReference>
<feature type="domain" description="HTH-type transcriptional regulator MT1864/Rv1816-like C-terminal" evidence="5">
    <location>
        <begin position="90"/>
        <end position="175"/>
    </location>
</feature>
<keyword evidence="1" id="KW-0805">Transcription regulation</keyword>
<name>A0ABV7GWA4_9RHOB</name>
<dbReference type="Pfam" id="PF13305">
    <property type="entry name" value="TetR_C_33"/>
    <property type="match status" value="1"/>
</dbReference>
<dbReference type="PANTHER" id="PTHR30055:SF181">
    <property type="entry name" value="BLR6905 PROTEIN"/>
    <property type="match status" value="1"/>
</dbReference>
<dbReference type="EMBL" id="JBHRTB010000010">
    <property type="protein sequence ID" value="MFC3145815.1"/>
    <property type="molecule type" value="Genomic_DNA"/>
</dbReference>
<reference evidence="7" key="1">
    <citation type="journal article" date="2019" name="Int. J. Syst. Evol. Microbiol.">
        <title>The Global Catalogue of Microorganisms (GCM) 10K type strain sequencing project: providing services to taxonomists for standard genome sequencing and annotation.</title>
        <authorList>
            <consortium name="The Broad Institute Genomics Platform"/>
            <consortium name="The Broad Institute Genome Sequencing Center for Infectious Disease"/>
            <person name="Wu L."/>
            <person name="Ma J."/>
        </authorList>
    </citation>
    <scope>NUCLEOTIDE SEQUENCE [LARGE SCALE GENOMIC DNA]</scope>
    <source>
        <strain evidence="7">KCTC 52366</strain>
    </source>
</reference>
<evidence type="ECO:0000313" key="7">
    <source>
        <dbReference type="Proteomes" id="UP001595632"/>
    </source>
</evidence>
<keyword evidence="7" id="KW-1185">Reference proteome</keyword>
<dbReference type="InterPro" id="IPR009057">
    <property type="entry name" value="Homeodomain-like_sf"/>
</dbReference>
<feature type="domain" description="HTH tetR-type" evidence="4">
    <location>
        <begin position="27"/>
        <end position="61"/>
    </location>
</feature>
<dbReference type="InterPro" id="IPR036271">
    <property type="entry name" value="Tet_transcr_reg_TetR-rel_C_sf"/>
</dbReference>
<accession>A0ABV7GWA4</accession>
<sequence>MARPKKQDAIDIKSKAIVEASALLREAPDQLSLSSLAKRIGCSAPALYAHFTNKDDLLNRVRESVFNEMIEARQAHVDEAALSPVEAIRQRGHCLVEFAIASPALYRLVFAPTHDASSHDINLKDESIGPITDRVRAVVSNGSAKNADSIARTIWFATHGAIMVALDGQMDGPDDERWKRAHSTVDTVIDLFLPAH</sequence>
<evidence type="ECO:0000313" key="6">
    <source>
        <dbReference type="EMBL" id="MFC3145815.1"/>
    </source>
</evidence>